<feature type="non-terminal residue" evidence="1">
    <location>
        <position position="156"/>
    </location>
</feature>
<organism evidence="1">
    <name type="scientific">marine sediment metagenome</name>
    <dbReference type="NCBI Taxonomy" id="412755"/>
    <lineage>
        <taxon>unclassified sequences</taxon>
        <taxon>metagenomes</taxon>
        <taxon>ecological metagenomes</taxon>
    </lineage>
</organism>
<protein>
    <submittedName>
        <fullName evidence="1">Uncharacterized protein</fullName>
    </submittedName>
</protein>
<reference evidence="1" key="1">
    <citation type="journal article" date="2015" name="Nature">
        <title>Complex archaea that bridge the gap between prokaryotes and eukaryotes.</title>
        <authorList>
            <person name="Spang A."/>
            <person name="Saw J.H."/>
            <person name="Jorgensen S.L."/>
            <person name="Zaremba-Niedzwiedzka K."/>
            <person name="Martijn J."/>
            <person name="Lind A.E."/>
            <person name="van Eijk R."/>
            <person name="Schleper C."/>
            <person name="Guy L."/>
            <person name="Ettema T.J."/>
        </authorList>
    </citation>
    <scope>NUCLEOTIDE SEQUENCE</scope>
</reference>
<comment type="caution">
    <text evidence="1">The sequence shown here is derived from an EMBL/GenBank/DDBJ whole genome shotgun (WGS) entry which is preliminary data.</text>
</comment>
<gene>
    <name evidence="1" type="ORF">LCGC14_2536580</name>
</gene>
<evidence type="ECO:0000313" key="1">
    <source>
        <dbReference type="EMBL" id="KKL12354.1"/>
    </source>
</evidence>
<name>A0A0F9ARZ5_9ZZZZ</name>
<proteinExistence type="predicted"/>
<sequence length="156" mass="17248">MFNPAFKSEANRTVPTSLFKVKRDSVNARIMDAMLRHRTLLVLAENGVVHDIVKVLNPVIISIFKIIRDPKSPLILESLNISQVEILKTKSRVDEIIEATPVSPQVASSIADSLTELIQDMMAGSEKQVGDIIERALNEVATTEFEVVKEIVGKAI</sequence>
<dbReference type="EMBL" id="LAZR01041291">
    <property type="protein sequence ID" value="KKL12354.1"/>
    <property type="molecule type" value="Genomic_DNA"/>
</dbReference>
<accession>A0A0F9ARZ5</accession>
<dbReference type="AlphaFoldDB" id="A0A0F9ARZ5"/>